<organism evidence="9 10">
    <name type="scientific">Hathewaya limosa</name>
    <name type="common">Clostridium limosum</name>
    <dbReference type="NCBI Taxonomy" id="1536"/>
    <lineage>
        <taxon>Bacteria</taxon>
        <taxon>Bacillati</taxon>
        <taxon>Bacillota</taxon>
        <taxon>Clostridia</taxon>
        <taxon>Eubacteriales</taxon>
        <taxon>Clostridiaceae</taxon>
        <taxon>Hathewaya</taxon>
    </lineage>
</organism>
<dbReference type="PANTHER" id="PTHR13285">
    <property type="entry name" value="ACYLTRANSFERASE"/>
    <property type="match status" value="1"/>
</dbReference>
<comment type="subcellular location">
    <subcellularLocation>
        <location evidence="1">Cell membrane</location>
        <topology evidence="1">Multi-pass membrane protein</topology>
    </subcellularLocation>
</comment>
<dbReference type="PIRSF" id="PIRSF016636">
    <property type="entry name" value="AlgI_DltB"/>
    <property type="match status" value="1"/>
</dbReference>
<evidence type="ECO:0000256" key="8">
    <source>
        <dbReference type="SAM" id="Phobius"/>
    </source>
</evidence>
<feature type="transmembrane region" description="Helical" evidence="8">
    <location>
        <begin position="441"/>
        <end position="466"/>
    </location>
</feature>
<evidence type="ECO:0000256" key="4">
    <source>
        <dbReference type="ARBA" id="ARBA00022692"/>
    </source>
</evidence>
<dbReference type="RefSeq" id="WP_343749861.1">
    <property type="nucleotide sequence ID" value="NZ_BAAACJ010000024.1"/>
</dbReference>
<protein>
    <submittedName>
        <fullName evidence="9">Alginate O-acetyltransferase complex protein AlgI</fullName>
    </submittedName>
</protein>
<dbReference type="PIRSF" id="PIRSF500217">
    <property type="entry name" value="AlgI"/>
    <property type="match status" value="1"/>
</dbReference>
<gene>
    <name evidence="9" type="ORF">QOZ93_000022</name>
</gene>
<dbReference type="Pfam" id="PF03062">
    <property type="entry name" value="MBOAT"/>
    <property type="match status" value="1"/>
</dbReference>
<dbReference type="InterPro" id="IPR004299">
    <property type="entry name" value="MBOAT_fam"/>
</dbReference>
<feature type="transmembrane region" description="Helical" evidence="8">
    <location>
        <begin position="6"/>
        <end position="23"/>
    </location>
</feature>
<keyword evidence="10" id="KW-1185">Reference proteome</keyword>
<feature type="transmembrane region" description="Helical" evidence="8">
    <location>
        <begin position="314"/>
        <end position="344"/>
    </location>
</feature>
<dbReference type="PANTHER" id="PTHR13285:SF18">
    <property type="entry name" value="PROTEIN-CYSTEINE N-PALMITOYLTRANSFERASE RASP"/>
    <property type="match status" value="1"/>
</dbReference>
<evidence type="ECO:0000256" key="2">
    <source>
        <dbReference type="ARBA" id="ARBA00010323"/>
    </source>
</evidence>
<sequence length="479" mass="56268">MVFSSPIFLFIFLPLMLIIYFFSDKKFKNFVLLLGSLIFYSWGGAKYLILMLFSIIVNYLIGILIGKYKKNNNIKKCILILGVLFNLSILGYFKYFNFFIHNVEHIGKIFNNNFSIMNNKIVLPIGISFFTFQMMSYIIDVYREEVTPQKSIINLGLYIMLFPQLIAGPIVRYIDIEEQINTRKVNLYKFTHGMERFIIGLSKKVLIANSNGFIVDYVFKEPSFYSNTVLVWLGIVCYALQIYYDFSGYSDMAIGLGKMFGFDFLENFNYPYISKSIKEFWRRWHISLSTWFRDYLYIPLGGSKVGKFKTYRNLVIVFFATGLWHGASWNFIIWGLFHGMFLILERGKFGELLQKVPTILQRIYTMLVVLVGWVFFRANNFKLALKYIKGMFKVDFTKVNQIYGVIDKEYMFFIIIGIIFSTPLIKKLNSLFNSKIKTENNLIIVITEGMWIAILMSMFIISILYITGSNFNPFIYFRF</sequence>
<feature type="transmembrane region" description="Helical" evidence="8">
    <location>
        <begin position="44"/>
        <end position="66"/>
    </location>
</feature>
<keyword evidence="4 8" id="KW-0812">Transmembrane</keyword>
<feature type="transmembrane region" description="Helical" evidence="8">
    <location>
        <begin position="78"/>
        <end position="100"/>
    </location>
</feature>
<dbReference type="InterPro" id="IPR024194">
    <property type="entry name" value="Ac/AlaTfrase_AlgI/DltB"/>
</dbReference>
<keyword evidence="7" id="KW-0808">Transferase</keyword>
<keyword evidence="3 7" id="KW-1003">Cell membrane</keyword>
<dbReference type="InterPro" id="IPR028362">
    <property type="entry name" value="AlgI"/>
</dbReference>
<evidence type="ECO:0000256" key="3">
    <source>
        <dbReference type="ARBA" id="ARBA00022475"/>
    </source>
</evidence>
<feature type="transmembrane region" description="Helical" evidence="8">
    <location>
        <begin position="151"/>
        <end position="174"/>
    </location>
</feature>
<dbReference type="Proteomes" id="UP001224418">
    <property type="component" value="Unassembled WGS sequence"/>
</dbReference>
<dbReference type="InterPro" id="IPR051085">
    <property type="entry name" value="MB_O-acyltransferase"/>
</dbReference>
<proteinExistence type="inferred from homology"/>
<evidence type="ECO:0000256" key="5">
    <source>
        <dbReference type="ARBA" id="ARBA00022989"/>
    </source>
</evidence>
<feature type="transmembrane region" description="Helical" evidence="8">
    <location>
        <begin position="121"/>
        <end position="139"/>
    </location>
</feature>
<name>A0ABU0JML8_HATLI</name>
<reference evidence="9 10" key="1">
    <citation type="submission" date="2023-07" db="EMBL/GenBank/DDBJ databases">
        <title>Genomic Encyclopedia of Type Strains, Phase IV (KMG-IV): sequencing the most valuable type-strain genomes for metagenomic binning, comparative biology and taxonomic classification.</title>
        <authorList>
            <person name="Goeker M."/>
        </authorList>
    </citation>
    <scope>NUCLEOTIDE SEQUENCE [LARGE SCALE GENOMIC DNA]</scope>
    <source>
        <strain evidence="9 10">DSM 1400</strain>
    </source>
</reference>
<feature type="transmembrane region" description="Helical" evidence="8">
    <location>
        <begin position="356"/>
        <end position="376"/>
    </location>
</feature>
<keyword evidence="7" id="KW-0012">Acyltransferase</keyword>
<evidence type="ECO:0000256" key="7">
    <source>
        <dbReference type="PIRNR" id="PIRNR016636"/>
    </source>
</evidence>
<dbReference type="EMBL" id="JAUSWN010000001">
    <property type="protein sequence ID" value="MDQ0478321.1"/>
    <property type="molecule type" value="Genomic_DNA"/>
</dbReference>
<evidence type="ECO:0000256" key="1">
    <source>
        <dbReference type="ARBA" id="ARBA00004651"/>
    </source>
</evidence>
<evidence type="ECO:0000313" key="9">
    <source>
        <dbReference type="EMBL" id="MDQ0478321.1"/>
    </source>
</evidence>
<feature type="transmembrane region" description="Helical" evidence="8">
    <location>
        <begin position="410"/>
        <end position="429"/>
    </location>
</feature>
<evidence type="ECO:0000256" key="6">
    <source>
        <dbReference type="ARBA" id="ARBA00023136"/>
    </source>
</evidence>
<accession>A0ABU0JML8</accession>
<keyword evidence="6 7" id="KW-0472">Membrane</keyword>
<keyword evidence="5 8" id="KW-1133">Transmembrane helix</keyword>
<evidence type="ECO:0000313" key="10">
    <source>
        <dbReference type="Proteomes" id="UP001224418"/>
    </source>
</evidence>
<feature type="transmembrane region" description="Helical" evidence="8">
    <location>
        <begin position="224"/>
        <end position="244"/>
    </location>
</feature>
<comment type="caution">
    <text evidence="9">The sequence shown here is derived from an EMBL/GenBank/DDBJ whole genome shotgun (WGS) entry which is preliminary data.</text>
</comment>
<comment type="similarity">
    <text evidence="2 7">Belongs to the membrane-bound acyltransferase family.</text>
</comment>